<dbReference type="GeneID" id="106674136"/>
<dbReference type="Gene3D" id="1.25.40.20">
    <property type="entry name" value="Ankyrin repeat-containing domain"/>
    <property type="match status" value="1"/>
</dbReference>
<dbReference type="SMART" id="SM00454">
    <property type="entry name" value="SAM"/>
    <property type="match status" value="1"/>
</dbReference>
<dbReference type="SMART" id="SM00248">
    <property type="entry name" value="ANK"/>
    <property type="match status" value="3"/>
</dbReference>
<dbReference type="EnsemblMetazoa" id="XM_024229043.1">
    <property type="protein sequence ID" value="XP_024084811.1"/>
    <property type="gene ID" value="LOC106674136"/>
</dbReference>
<protein>
    <recommendedName>
        <fullName evidence="4">SAM domain-containing protein</fullName>
    </recommendedName>
</protein>
<feature type="repeat" description="ANK" evidence="3">
    <location>
        <begin position="19"/>
        <end position="46"/>
    </location>
</feature>
<dbReference type="InterPro" id="IPR001660">
    <property type="entry name" value="SAM"/>
</dbReference>
<dbReference type="PANTHER" id="PTHR24123:SF33">
    <property type="entry name" value="PROTEIN HOS4"/>
    <property type="match status" value="1"/>
</dbReference>
<dbReference type="PROSITE" id="PS50105">
    <property type="entry name" value="SAM_DOMAIN"/>
    <property type="match status" value="1"/>
</dbReference>
<feature type="domain" description="SAM" evidence="4">
    <location>
        <begin position="163"/>
        <end position="226"/>
    </location>
</feature>
<evidence type="ECO:0000313" key="5">
    <source>
        <dbReference type="EnsemblMetazoa" id="XP_024084811.1"/>
    </source>
</evidence>
<dbReference type="PANTHER" id="PTHR24123">
    <property type="entry name" value="ANKYRIN REPEAT-CONTAINING"/>
    <property type="match status" value="1"/>
</dbReference>
<evidence type="ECO:0000256" key="2">
    <source>
        <dbReference type="ARBA" id="ARBA00023043"/>
    </source>
</evidence>
<sequence>MEWWGTALELGEVGIEMDLHTASSLGYLDVVEKLLGSGRNVNEKNVSGWTPIMYSCVYKRVELVKFLIAKGADKRVVTGCGRTLFILAAIAGNIEIATDVFIKELLDACDQFGKNAIKYATEHENMDIVSFILTQINQPETLMGNNRNIIDMHLQYENGYNVPGHKSLEELLREYGLEKYWTIFKSNNITLMQFLHMTEPDMKQIGISTLGARRKLSRLILNLKIGV</sequence>
<evidence type="ECO:0000259" key="4">
    <source>
        <dbReference type="PROSITE" id="PS50105"/>
    </source>
</evidence>
<dbReference type="InterPro" id="IPR002110">
    <property type="entry name" value="Ankyrin_rpt"/>
</dbReference>
<accession>A0A8I6SPI5</accession>
<dbReference type="InterPro" id="IPR036770">
    <property type="entry name" value="Ankyrin_rpt-contain_sf"/>
</dbReference>
<dbReference type="InterPro" id="IPR051165">
    <property type="entry name" value="Multifunctional_ANK_Repeat"/>
</dbReference>
<dbReference type="AlphaFoldDB" id="A0A8I6SPI5"/>
<evidence type="ECO:0000256" key="1">
    <source>
        <dbReference type="ARBA" id="ARBA00022737"/>
    </source>
</evidence>
<dbReference type="PROSITE" id="PS50297">
    <property type="entry name" value="ANK_REP_REGION"/>
    <property type="match status" value="1"/>
</dbReference>
<dbReference type="RefSeq" id="XP_024084811.1">
    <property type="nucleotide sequence ID" value="XM_024229043.1"/>
</dbReference>
<dbReference type="OrthoDB" id="448455at2759"/>
<dbReference type="OMA" id="LMYACYY"/>
<dbReference type="InterPro" id="IPR013761">
    <property type="entry name" value="SAM/pointed_sf"/>
</dbReference>
<evidence type="ECO:0000256" key="3">
    <source>
        <dbReference type="PROSITE-ProRule" id="PRU00023"/>
    </source>
</evidence>
<dbReference type="Gene3D" id="1.10.150.50">
    <property type="entry name" value="Transcription Factor, Ets-1"/>
    <property type="match status" value="1"/>
</dbReference>
<dbReference type="Pfam" id="PF00536">
    <property type="entry name" value="SAM_1"/>
    <property type="match status" value="1"/>
</dbReference>
<dbReference type="PROSITE" id="PS50088">
    <property type="entry name" value="ANK_REPEAT"/>
    <property type="match status" value="2"/>
</dbReference>
<feature type="repeat" description="ANK" evidence="3">
    <location>
        <begin position="47"/>
        <end position="79"/>
    </location>
</feature>
<dbReference type="SUPFAM" id="SSF48403">
    <property type="entry name" value="Ankyrin repeat"/>
    <property type="match status" value="1"/>
</dbReference>
<proteinExistence type="predicted"/>
<dbReference type="Proteomes" id="UP000494040">
    <property type="component" value="Unassembled WGS sequence"/>
</dbReference>
<organism evidence="5 6">
    <name type="scientific">Cimex lectularius</name>
    <name type="common">Bed bug</name>
    <name type="synonym">Acanthia lectularia</name>
    <dbReference type="NCBI Taxonomy" id="79782"/>
    <lineage>
        <taxon>Eukaryota</taxon>
        <taxon>Metazoa</taxon>
        <taxon>Ecdysozoa</taxon>
        <taxon>Arthropoda</taxon>
        <taxon>Hexapoda</taxon>
        <taxon>Insecta</taxon>
        <taxon>Pterygota</taxon>
        <taxon>Neoptera</taxon>
        <taxon>Paraneoptera</taxon>
        <taxon>Hemiptera</taxon>
        <taxon>Heteroptera</taxon>
        <taxon>Panheteroptera</taxon>
        <taxon>Cimicomorpha</taxon>
        <taxon>Cimicidae</taxon>
        <taxon>Cimex</taxon>
    </lineage>
</organism>
<keyword evidence="1" id="KW-0677">Repeat</keyword>
<dbReference type="Pfam" id="PF12796">
    <property type="entry name" value="Ank_2"/>
    <property type="match status" value="1"/>
</dbReference>
<keyword evidence="6" id="KW-1185">Reference proteome</keyword>
<name>A0A8I6SPI5_CIMLE</name>
<evidence type="ECO:0000313" key="6">
    <source>
        <dbReference type="Proteomes" id="UP000494040"/>
    </source>
</evidence>
<dbReference type="SUPFAM" id="SSF47769">
    <property type="entry name" value="SAM/Pointed domain"/>
    <property type="match status" value="1"/>
</dbReference>
<keyword evidence="2 3" id="KW-0040">ANK repeat</keyword>
<reference evidence="5" key="1">
    <citation type="submission" date="2022-01" db="UniProtKB">
        <authorList>
            <consortium name="EnsemblMetazoa"/>
        </authorList>
    </citation>
    <scope>IDENTIFICATION</scope>
</reference>